<dbReference type="EMBL" id="JAGKQM010000004">
    <property type="protein sequence ID" value="KAH0928486.1"/>
    <property type="molecule type" value="Genomic_DNA"/>
</dbReference>
<evidence type="ECO:0000313" key="2">
    <source>
        <dbReference type="EMBL" id="KAH0928486.1"/>
    </source>
</evidence>
<accession>A0ABQ8DGG7</accession>
<reference evidence="2 3" key="1">
    <citation type="submission" date="2021-05" db="EMBL/GenBank/DDBJ databases">
        <title>Genome Assembly of Synthetic Allotetraploid Brassica napus Reveals Homoeologous Exchanges between Subgenomes.</title>
        <authorList>
            <person name="Davis J.T."/>
        </authorList>
    </citation>
    <scope>NUCLEOTIDE SEQUENCE [LARGE SCALE GENOMIC DNA]</scope>
    <source>
        <strain evidence="3">cv. Da-Ae</strain>
        <tissue evidence="2">Seedling</tissue>
    </source>
</reference>
<dbReference type="PANTHER" id="PTHR33513:SF45">
    <property type="entry name" value="CYTOPLASMIC TRNA 2-THIOLATION PROTEIN"/>
    <property type="match status" value="1"/>
</dbReference>
<keyword evidence="3" id="KW-1185">Reference proteome</keyword>
<evidence type="ECO:0000259" key="1">
    <source>
        <dbReference type="Pfam" id="PF24847"/>
    </source>
</evidence>
<dbReference type="Proteomes" id="UP000824890">
    <property type="component" value="Unassembled WGS sequence"/>
</dbReference>
<evidence type="ECO:0000313" key="3">
    <source>
        <dbReference type="Proteomes" id="UP000824890"/>
    </source>
</evidence>
<proteinExistence type="predicted"/>
<dbReference type="InterPro" id="IPR056139">
    <property type="entry name" value="DUF7722"/>
</dbReference>
<feature type="domain" description="DUF7722" evidence="1">
    <location>
        <begin position="7"/>
        <end position="51"/>
    </location>
</feature>
<dbReference type="Pfam" id="PF24847">
    <property type="entry name" value="DUF7722"/>
    <property type="match status" value="1"/>
</dbReference>
<comment type="caution">
    <text evidence="2">The sequence shown here is derived from an EMBL/GenBank/DDBJ whole genome shotgun (WGS) entry which is preliminary data.</text>
</comment>
<gene>
    <name evidence="2" type="ORF">HID58_014213</name>
</gene>
<protein>
    <recommendedName>
        <fullName evidence="1">DUF7722 domain-containing protein</fullName>
    </recommendedName>
</protein>
<sequence>MDMPLHYPRYSKEDYQVMPEWKLDRVLADYGLSTYGDLAHKREFAIGAFLWISTTQSKDLSRQAINSKLKKETTSAMAYMIKKGMMSHDFCVCFMQHVGLDLVTKDAI</sequence>
<dbReference type="PANTHER" id="PTHR33513">
    <property type="entry name" value="OS06G0523300 PROTEIN"/>
    <property type="match status" value="1"/>
</dbReference>
<organism evidence="2 3">
    <name type="scientific">Brassica napus</name>
    <name type="common">Rape</name>
    <dbReference type="NCBI Taxonomy" id="3708"/>
    <lineage>
        <taxon>Eukaryota</taxon>
        <taxon>Viridiplantae</taxon>
        <taxon>Streptophyta</taxon>
        <taxon>Embryophyta</taxon>
        <taxon>Tracheophyta</taxon>
        <taxon>Spermatophyta</taxon>
        <taxon>Magnoliopsida</taxon>
        <taxon>eudicotyledons</taxon>
        <taxon>Gunneridae</taxon>
        <taxon>Pentapetalae</taxon>
        <taxon>rosids</taxon>
        <taxon>malvids</taxon>
        <taxon>Brassicales</taxon>
        <taxon>Brassicaceae</taxon>
        <taxon>Brassiceae</taxon>
        <taxon>Brassica</taxon>
    </lineage>
</organism>
<name>A0ABQ8DGG7_BRANA</name>